<keyword evidence="8" id="KW-1185">Reference proteome</keyword>
<name>A0A8H8WNA6_COLGL</name>
<comment type="similarity">
    <text evidence="1 5">Belongs to the type-B carboxylesterase/lipase family.</text>
</comment>
<dbReference type="PROSITE" id="PS00941">
    <property type="entry name" value="CARBOXYLESTERASE_B_2"/>
    <property type="match status" value="1"/>
</dbReference>
<protein>
    <recommendedName>
        <fullName evidence="5">Carboxylic ester hydrolase</fullName>
        <ecNumber evidence="5">3.1.1.-</ecNumber>
    </recommendedName>
</protein>
<dbReference type="PRINTS" id="PR00878">
    <property type="entry name" value="CHOLNESTRASE"/>
</dbReference>
<dbReference type="InterPro" id="IPR019826">
    <property type="entry name" value="Carboxylesterase_B_AS"/>
</dbReference>
<dbReference type="GO" id="GO:0004104">
    <property type="term" value="F:cholinesterase activity"/>
    <property type="evidence" value="ECO:0007669"/>
    <property type="project" value="InterPro"/>
</dbReference>
<organism evidence="7 8">
    <name type="scientific">Colletotrichum gloeosporioides</name>
    <name type="common">Anthracnose fungus</name>
    <name type="synonym">Glomerella cingulata</name>
    <dbReference type="NCBI Taxonomy" id="474922"/>
    <lineage>
        <taxon>Eukaryota</taxon>
        <taxon>Fungi</taxon>
        <taxon>Dikarya</taxon>
        <taxon>Ascomycota</taxon>
        <taxon>Pezizomycotina</taxon>
        <taxon>Sordariomycetes</taxon>
        <taxon>Hypocreomycetidae</taxon>
        <taxon>Glomerellales</taxon>
        <taxon>Glomerellaceae</taxon>
        <taxon>Colletotrichum</taxon>
        <taxon>Colletotrichum gloeosporioides species complex</taxon>
    </lineage>
</organism>
<feature type="chain" id="PRO_5034749669" description="Carboxylic ester hydrolase" evidence="5">
    <location>
        <begin position="30"/>
        <end position="543"/>
    </location>
</feature>
<dbReference type="PANTHER" id="PTHR43918:SF4">
    <property type="entry name" value="CARBOXYLIC ESTER HYDROLASE"/>
    <property type="match status" value="1"/>
</dbReference>
<feature type="signal peptide" evidence="5">
    <location>
        <begin position="1"/>
        <end position="29"/>
    </location>
</feature>
<dbReference type="AlphaFoldDB" id="A0A8H8WNA6"/>
<reference evidence="7" key="2">
    <citation type="submission" date="2020-03" db="EMBL/GenBank/DDBJ databases">
        <authorList>
            <person name="Fu F.-F."/>
            <person name="Chen J."/>
        </authorList>
    </citation>
    <scope>NUCLEOTIDE SEQUENCE</scope>
    <source>
        <strain evidence="7">Lc1</strain>
    </source>
</reference>
<dbReference type="PANTHER" id="PTHR43918">
    <property type="entry name" value="ACETYLCHOLINESTERASE"/>
    <property type="match status" value="1"/>
</dbReference>
<evidence type="ECO:0000256" key="3">
    <source>
        <dbReference type="ARBA" id="ARBA00023157"/>
    </source>
</evidence>
<reference evidence="7" key="1">
    <citation type="journal article" date="2020" name="Phytopathology">
        <title>Genome sequence and comparative analysis of Colletotrichum gloeosporioides isolated from Liriodendron leaves.</title>
        <authorList>
            <person name="Fu F.F."/>
            <person name="Hao Z."/>
            <person name="Wang P."/>
            <person name="Lu Y."/>
            <person name="Xue L.J."/>
            <person name="Wei G."/>
            <person name="Tian Y."/>
            <person name="Baishi H."/>
            <person name="Xu H."/>
            <person name="Shi J."/>
            <person name="Cheng T."/>
            <person name="Wang G."/>
            <person name="Yi Y."/>
            <person name="Chen J."/>
        </authorList>
    </citation>
    <scope>NUCLEOTIDE SEQUENCE</scope>
    <source>
        <strain evidence="7">Lc1</strain>
    </source>
</reference>
<feature type="active site" description="Acyl-ester intermediate" evidence="4">
    <location>
        <position position="214"/>
    </location>
</feature>
<dbReference type="EC" id="3.1.1.-" evidence="5"/>
<dbReference type="InterPro" id="IPR050654">
    <property type="entry name" value="AChE-related_enzymes"/>
</dbReference>
<dbReference type="Pfam" id="PF00135">
    <property type="entry name" value="COesterase"/>
    <property type="match status" value="1"/>
</dbReference>
<keyword evidence="5" id="KW-0732">Signal</keyword>
<dbReference type="InterPro" id="IPR029058">
    <property type="entry name" value="AB_hydrolase_fold"/>
</dbReference>
<keyword evidence="2 5" id="KW-0378">Hydrolase</keyword>
<dbReference type="RefSeq" id="XP_045256186.1">
    <property type="nucleotide sequence ID" value="XM_045415442.1"/>
</dbReference>
<feature type="domain" description="Carboxylesterase type B" evidence="6">
    <location>
        <begin position="40"/>
        <end position="497"/>
    </location>
</feature>
<dbReference type="Proteomes" id="UP000613401">
    <property type="component" value="Unassembled WGS sequence"/>
</dbReference>
<keyword evidence="3" id="KW-1015">Disulfide bond</keyword>
<dbReference type="InterPro" id="IPR002018">
    <property type="entry name" value="CarbesteraseB"/>
</dbReference>
<evidence type="ECO:0000313" key="7">
    <source>
        <dbReference type="EMBL" id="KAF3797022.1"/>
    </source>
</evidence>
<evidence type="ECO:0000313" key="8">
    <source>
        <dbReference type="Proteomes" id="UP000613401"/>
    </source>
</evidence>
<dbReference type="GeneID" id="69022768"/>
<dbReference type="Gene3D" id="3.40.50.1820">
    <property type="entry name" value="alpha/beta hydrolase"/>
    <property type="match status" value="1"/>
</dbReference>
<evidence type="ECO:0000256" key="5">
    <source>
        <dbReference type="RuleBase" id="RU361235"/>
    </source>
</evidence>
<evidence type="ECO:0000259" key="6">
    <source>
        <dbReference type="Pfam" id="PF00135"/>
    </source>
</evidence>
<dbReference type="InterPro" id="IPR000997">
    <property type="entry name" value="Cholinesterase"/>
</dbReference>
<evidence type="ECO:0000256" key="2">
    <source>
        <dbReference type="ARBA" id="ARBA00022801"/>
    </source>
</evidence>
<accession>A0A8H8WNA6</accession>
<proteinExistence type="inferred from homology"/>
<dbReference type="EMBL" id="WVTB01000118">
    <property type="protein sequence ID" value="KAF3797022.1"/>
    <property type="molecule type" value="Genomic_DNA"/>
</dbReference>
<evidence type="ECO:0000256" key="4">
    <source>
        <dbReference type="PIRSR" id="PIRSR600997-1"/>
    </source>
</evidence>
<dbReference type="InterPro" id="IPR019819">
    <property type="entry name" value="Carboxylesterase_B_CS"/>
</dbReference>
<dbReference type="PROSITE" id="PS00122">
    <property type="entry name" value="CARBOXYLESTERASE_B_1"/>
    <property type="match status" value="1"/>
</dbReference>
<feature type="active site" description="Charge relay system" evidence="4">
    <location>
        <position position="446"/>
    </location>
</feature>
<dbReference type="SUPFAM" id="SSF53474">
    <property type="entry name" value="alpha/beta-Hydrolases"/>
    <property type="match status" value="1"/>
</dbReference>
<evidence type="ECO:0000256" key="1">
    <source>
        <dbReference type="ARBA" id="ARBA00005964"/>
    </source>
</evidence>
<gene>
    <name evidence="7" type="ORF">GCG54_00015666</name>
</gene>
<sequence length="543" mass="56297">MAFHPKSAALADIARAAFVVMSCLSVAAAQQPVQVMLDDGPYSGVTMAGVNKFLGVRYAAPPERFAPPAPASMTPHSDAKDATKFAPSCIQAIPAPIAAQMGNMGPQSEDCLFVNIFAPSSPPPPEGRTVMVWYYGGGFQFGSANTPMFDGSSFAQNQDVIVVTPNYRTSVFGFPGSVEGIPPQARNKLALQWVQRNIKAFGGDPKKVTIFGESAGGASVDLLLLTSGMNPPFRAAITESGTSYLVTAPQAGGDIVGLMAGINTGASMPGNSFKNLAKALNCNGGQALACVKAAPVDAVASVISNGPFNFPPVADGDTNVPNSPDATRSAGRVPKIPLMLGTNLKEADIFTMMRPPQPVNAFVAATFPGDTALQQAVVSAYPVGAGTPFATEKDAITQIATDLDWTCSISHEARISAQAGVPTWRYLFNSTSFPPTPGGILSRPVHGSEISFVFGNLPPPPATPDQAAALSKFMQTAWANFAKNPASGPGVQTWTPHTGMPGAMDLANLGGVVGNGVAMVDPRTVDSRCNLFDKAYAAAMTPS</sequence>
<feature type="active site" description="Charge relay system" evidence="4">
    <location>
        <position position="346"/>
    </location>
</feature>
<comment type="caution">
    <text evidence="7">The sequence shown here is derived from an EMBL/GenBank/DDBJ whole genome shotgun (WGS) entry which is preliminary data.</text>
</comment>